<evidence type="ECO:0000313" key="1">
    <source>
        <dbReference type="EMBL" id="CZF77190.1"/>
    </source>
</evidence>
<name>A0A128ESL0_9GAMM</name>
<reference evidence="2" key="1">
    <citation type="submission" date="2016-02" db="EMBL/GenBank/DDBJ databases">
        <authorList>
            <person name="Rodrigo-Torres Lidia"/>
            <person name="Arahal R.David."/>
        </authorList>
    </citation>
    <scope>NUCLEOTIDE SEQUENCE [LARGE SCALE GENOMIC DNA]</scope>
    <source>
        <strain evidence="2">CECT 9029</strain>
    </source>
</reference>
<evidence type="ECO:0000313" key="2">
    <source>
        <dbReference type="Proteomes" id="UP000071641"/>
    </source>
</evidence>
<organism evidence="1 2">
    <name type="scientific">Grimontia celer</name>
    <dbReference type="NCBI Taxonomy" id="1796497"/>
    <lineage>
        <taxon>Bacteria</taxon>
        <taxon>Pseudomonadati</taxon>
        <taxon>Pseudomonadota</taxon>
        <taxon>Gammaproteobacteria</taxon>
        <taxon>Vibrionales</taxon>
        <taxon>Vibrionaceae</taxon>
        <taxon>Grimontia</taxon>
    </lineage>
</organism>
<dbReference type="STRING" id="1796497.GCE9029_00060"/>
<dbReference type="AlphaFoldDB" id="A0A128ESL0"/>
<sequence length="61" mass="7078">MPPTLESLLTAMTTFCFTYLRRKKTTKLTSKIHPPPDCSYFLKMRLDSLTTEVRIKVGKNQ</sequence>
<gene>
    <name evidence="1" type="ORF">GCE9029_00060</name>
</gene>
<dbReference type="Proteomes" id="UP000071641">
    <property type="component" value="Unassembled WGS sequence"/>
</dbReference>
<proteinExistence type="predicted"/>
<accession>A0A128ESL0</accession>
<dbReference type="EMBL" id="FIZX01000001">
    <property type="protein sequence ID" value="CZF77190.1"/>
    <property type="molecule type" value="Genomic_DNA"/>
</dbReference>
<protein>
    <submittedName>
        <fullName evidence="1">Uncharacterized protein</fullName>
    </submittedName>
</protein>
<keyword evidence="2" id="KW-1185">Reference proteome</keyword>